<dbReference type="InParanoid" id="A0A0D1DZV4"/>
<keyword evidence="2" id="KW-1185">Reference proteome</keyword>
<dbReference type="EMBL" id="CM003150">
    <property type="protein sequence ID" value="KIS68040.1"/>
    <property type="molecule type" value="Genomic_DNA"/>
</dbReference>
<gene>
    <name evidence="1" type="ORF">UMAG_04082</name>
</gene>
<dbReference type="GeneID" id="23564363"/>
<protein>
    <submittedName>
        <fullName evidence="1">Uncharacterized protein</fullName>
    </submittedName>
</protein>
<evidence type="ECO:0000313" key="1">
    <source>
        <dbReference type="EMBL" id="KIS68040.1"/>
    </source>
</evidence>
<organism evidence="1 2">
    <name type="scientific">Mycosarcoma maydis</name>
    <name type="common">Corn smut fungus</name>
    <name type="synonym">Ustilago maydis</name>
    <dbReference type="NCBI Taxonomy" id="5270"/>
    <lineage>
        <taxon>Eukaryota</taxon>
        <taxon>Fungi</taxon>
        <taxon>Dikarya</taxon>
        <taxon>Basidiomycota</taxon>
        <taxon>Ustilaginomycotina</taxon>
        <taxon>Ustilaginomycetes</taxon>
        <taxon>Ustilaginales</taxon>
        <taxon>Ustilaginaceae</taxon>
        <taxon>Mycosarcoma</taxon>
    </lineage>
</organism>
<dbReference type="RefSeq" id="XP_011390516.1">
    <property type="nucleotide sequence ID" value="XM_011392214.1"/>
</dbReference>
<dbReference type="KEGG" id="uma:UMAG_04082"/>
<proteinExistence type="predicted"/>
<sequence>MVATAFFLTQRFARDVSHLAGRVLPSDVDQDKITKTFFKRLPTMLTLALGGRPSPINLVRHRSLLSIRLALDDLAAFERLWHTNPTPHRQPRPARPSSLRENKMPDIRATGAEVAALTLGTEQSGVGSLKRFLGSTPNTKSLVCIQTQLLQYWKIPLWHARPLSRAAV</sequence>
<name>A0A0D1DZV4_MYCMD</name>
<dbReference type="Proteomes" id="UP000000561">
    <property type="component" value="Chromosome 11"/>
</dbReference>
<accession>A0A0D1DZV4</accession>
<dbReference type="AlphaFoldDB" id="A0A0D1DZV4"/>
<dbReference type="VEuPathDB" id="FungiDB:UMAG_04082"/>
<reference evidence="1 2" key="1">
    <citation type="journal article" date="2006" name="Nature">
        <title>Insights from the genome of the biotrophic fungal plant pathogen Ustilago maydis.</title>
        <authorList>
            <person name="Kamper J."/>
            <person name="Kahmann R."/>
            <person name="Bolker M."/>
            <person name="Ma L.J."/>
            <person name="Brefort T."/>
            <person name="Saville B.J."/>
            <person name="Banuett F."/>
            <person name="Kronstad J.W."/>
            <person name="Gold S.E."/>
            <person name="Muller O."/>
            <person name="Perlin M.H."/>
            <person name="Wosten H.A."/>
            <person name="de Vries R."/>
            <person name="Ruiz-Herrera J."/>
            <person name="Reynaga-Pena C.G."/>
            <person name="Snetselaar K."/>
            <person name="McCann M."/>
            <person name="Perez-Martin J."/>
            <person name="Feldbrugge M."/>
            <person name="Basse C.W."/>
            <person name="Steinberg G."/>
            <person name="Ibeas J.I."/>
            <person name="Holloman W."/>
            <person name="Guzman P."/>
            <person name="Farman M."/>
            <person name="Stajich J.E."/>
            <person name="Sentandreu R."/>
            <person name="Gonzalez-Prieto J.M."/>
            <person name="Kennell J.C."/>
            <person name="Molina L."/>
            <person name="Schirawski J."/>
            <person name="Mendoza-Mendoza A."/>
            <person name="Greilinger D."/>
            <person name="Munch K."/>
            <person name="Rossel N."/>
            <person name="Scherer M."/>
            <person name="Vranes M."/>
            <person name="Ladendorf O."/>
            <person name="Vincon V."/>
            <person name="Fuchs U."/>
            <person name="Sandrock B."/>
            <person name="Meng S."/>
            <person name="Ho E.C."/>
            <person name="Cahill M.J."/>
            <person name="Boyce K.J."/>
            <person name="Klose J."/>
            <person name="Klosterman S.J."/>
            <person name="Deelstra H.J."/>
            <person name="Ortiz-Castellanos L."/>
            <person name="Li W."/>
            <person name="Sanchez-Alonso P."/>
            <person name="Schreier P.H."/>
            <person name="Hauser-Hahn I."/>
            <person name="Vaupel M."/>
            <person name="Koopmann E."/>
            <person name="Friedrich G."/>
            <person name="Voss H."/>
            <person name="Schluter T."/>
            <person name="Margolis J."/>
            <person name="Platt D."/>
            <person name="Swimmer C."/>
            <person name="Gnirke A."/>
            <person name="Chen F."/>
            <person name="Vysotskaia V."/>
            <person name="Mannhaupt G."/>
            <person name="Guldener U."/>
            <person name="Munsterkotter M."/>
            <person name="Haase D."/>
            <person name="Oesterheld M."/>
            <person name="Mewes H.W."/>
            <person name="Mauceli E.W."/>
            <person name="DeCaprio D."/>
            <person name="Wade C.M."/>
            <person name="Butler J."/>
            <person name="Young S."/>
            <person name="Jaffe D.B."/>
            <person name="Calvo S."/>
            <person name="Nusbaum C."/>
            <person name="Galagan J."/>
            <person name="Birren B.W."/>
        </authorList>
    </citation>
    <scope>NUCLEOTIDE SEQUENCE [LARGE SCALE GENOMIC DNA]</scope>
    <source>
        <strain evidence="2">DSM 14603 / FGSC 9021 / UM521</strain>
    </source>
</reference>
<evidence type="ECO:0000313" key="2">
    <source>
        <dbReference type="Proteomes" id="UP000000561"/>
    </source>
</evidence>